<dbReference type="InterPro" id="IPR003598">
    <property type="entry name" value="Ig_sub2"/>
</dbReference>
<feature type="domain" description="Ig-like" evidence="9">
    <location>
        <begin position="151"/>
        <end position="253"/>
    </location>
</feature>
<feature type="chain" id="PRO_5042552707" evidence="8">
    <location>
        <begin position="22"/>
        <end position="1171"/>
    </location>
</feature>
<evidence type="ECO:0000259" key="9">
    <source>
        <dbReference type="PROSITE" id="PS50835"/>
    </source>
</evidence>
<keyword evidence="3" id="KW-0677">Repeat</keyword>
<keyword evidence="7" id="KW-1133">Transmembrane helix</keyword>
<feature type="domain" description="Ig-like" evidence="9">
    <location>
        <begin position="366"/>
        <end position="457"/>
    </location>
</feature>
<dbReference type="Pfam" id="PF00041">
    <property type="entry name" value="fn3"/>
    <property type="match status" value="5"/>
</dbReference>
<sequence>MAARVLLLSILFTEVFWPVCPAGVRVNGVGARNGSKSEGLEVGSARAALQLEVRPRGEVVLGRRGVTLSCTGPGAHGKLTWLHNDKAAPPCGTTRCSLVHNGSLRLYKKSSIMQKRKGREGNGTQSTRSTQRNEYRCVSHTSYGVSLRSSPTNILYAELSHAFKESPEDLTVHEGEVSKLSCFIDSVPFPPNITWLHNGEIIGTDNNKTKYAFIVPGLLYISETNLADAGSYRCVAANDYLNVVKKSREAKLTVISKNDSKESHNPVSLFPQSSYRHSPLNGTDLRLACAASGYPTPMTTWTFVPQYADIEAAKPQCLVNSSLGLAILELNNISTLNAGVYICSMKNLTNNSTELQNVTVEVLVPPSFIKKPSNQICPNGRTARFECQAQGFPVPRIYWLRNSEDIAINGRKTIYVKEFNKMELAISATVPSDSGIYQCVAVNAAGEIWAAGRLQVNTSRNSPAAPTSLKCEARSPIKMFISWEPPNFLPFTNITAYTVHYRPVEGGKEEVSPPEPGNSTSVEVTKLLEPFTNYTFYVRLWNNHGASDQSATITCSTNASVPKTAPKISINVISSTRLNVTWKPLDRKEAQGIVTEYKLEWRLFQHPSVRVRTLSADVEQFILSDLIPGEQYDLRVLARTSLGWPNVTESQLGWVTTTMPSSNDFTQIQILILNSTTIMVKWNIRTSSIIQFTSWKIYCKNEDGITIVSVDLTKNSTEYILTNLVPNAPYTIELCALSNGEKVHCITKRIDLKKISTSLVPTALEAIPTSSSSIRLSWLSGTPNETNSFEVCYHLVHFSNESSICIPVNSTQVMITNLKSFKLYQFKVKALNKNSDHNPYSETIECYTNEDVPGKVEDIEWFLENGTKVRVAWKEPNKINGVIQSYFLAYSMDRSEPRSCWNNITVYGNKTSANLPGLVAGKRYFVIIQAATKAGFGNPSEPIIILTGGGASESPSSLDEQKPLPKTKEDKKLGIILGIGISLICIVVCLCSMYCRRKYESLRSLRESAQPLKSRILTRNGNSCCVDRSSTSVSQPAVTSNEIELAVLCPPTPISTNPLCDTKGGHANGIVESCAKEPLLGPWEMNGIRKDLRITENPQYKPRDSDDSRISQEQLEPPNLDITQLTTVNYDMDDSNESMNNNMGCCTADGITEPISQKAAPMLVPMLGPNG</sequence>
<dbReference type="InterPro" id="IPR036116">
    <property type="entry name" value="FN3_sf"/>
</dbReference>
<keyword evidence="11" id="KW-1185">Reference proteome</keyword>
<name>A0AAJ6YKY9_9HYME</name>
<evidence type="ECO:0000313" key="11">
    <source>
        <dbReference type="Proteomes" id="UP000695007"/>
    </source>
</evidence>
<evidence type="ECO:0000256" key="4">
    <source>
        <dbReference type="ARBA" id="ARBA00023157"/>
    </source>
</evidence>
<feature type="domain" description="Fibronectin type-III" evidence="10">
    <location>
        <begin position="760"/>
        <end position="851"/>
    </location>
</feature>
<dbReference type="InterPro" id="IPR003961">
    <property type="entry name" value="FN3_dom"/>
</dbReference>
<feature type="region of interest" description="Disordered" evidence="6">
    <location>
        <begin position="1094"/>
        <end position="1119"/>
    </location>
</feature>
<evidence type="ECO:0000256" key="5">
    <source>
        <dbReference type="ARBA" id="ARBA00023180"/>
    </source>
</evidence>
<dbReference type="SMART" id="SM00408">
    <property type="entry name" value="IGc2"/>
    <property type="match status" value="3"/>
</dbReference>
<comment type="similarity">
    <text evidence="1">Belongs to the immunoglobulin superfamily. DCC family.</text>
</comment>
<dbReference type="Pfam" id="PF13927">
    <property type="entry name" value="Ig_3"/>
    <property type="match status" value="1"/>
</dbReference>
<dbReference type="SMART" id="SM00060">
    <property type="entry name" value="FN3"/>
    <property type="match status" value="5"/>
</dbReference>
<evidence type="ECO:0000256" key="2">
    <source>
        <dbReference type="ARBA" id="ARBA00022729"/>
    </source>
</evidence>
<dbReference type="SUPFAM" id="SSF49265">
    <property type="entry name" value="Fibronectin type III"/>
    <property type="match status" value="3"/>
</dbReference>
<evidence type="ECO:0000256" key="8">
    <source>
        <dbReference type="SAM" id="SignalP"/>
    </source>
</evidence>
<feature type="domain" description="Fibronectin type-III" evidence="10">
    <location>
        <begin position="855"/>
        <end position="950"/>
    </location>
</feature>
<keyword evidence="5" id="KW-0325">Glycoprotein</keyword>
<dbReference type="CDD" id="cd00096">
    <property type="entry name" value="Ig"/>
    <property type="match status" value="1"/>
</dbReference>
<feature type="signal peptide" evidence="8">
    <location>
        <begin position="1"/>
        <end position="21"/>
    </location>
</feature>
<evidence type="ECO:0000313" key="12">
    <source>
        <dbReference type="RefSeq" id="XP_011499958.1"/>
    </source>
</evidence>
<gene>
    <name evidence="12" type="primary">LOC105363856</name>
</gene>
<feature type="region of interest" description="Disordered" evidence="6">
    <location>
        <begin position="113"/>
        <end position="133"/>
    </location>
</feature>
<keyword evidence="7" id="KW-0812">Transmembrane</keyword>
<dbReference type="SMART" id="SM00409">
    <property type="entry name" value="IG"/>
    <property type="match status" value="3"/>
</dbReference>
<evidence type="ECO:0000256" key="6">
    <source>
        <dbReference type="SAM" id="MobiDB-lite"/>
    </source>
</evidence>
<dbReference type="GO" id="GO:0098609">
    <property type="term" value="P:cell-cell adhesion"/>
    <property type="evidence" value="ECO:0007669"/>
    <property type="project" value="TreeGrafter"/>
</dbReference>
<feature type="domain" description="Fibronectin type-III" evidence="10">
    <location>
        <begin position="465"/>
        <end position="560"/>
    </location>
</feature>
<evidence type="ECO:0000256" key="7">
    <source>
        <dbReference type="SAM" id="Phobius"/>
    </source>
</evidence>
<dbReference type="FunFam" id="2.60.40.10:FF:000299">
    <property type="entry name" value="protogenin isoform X2"/>
    <property type="match status" value="1"/>
</dbReference>
<dbReference type="InterPro" id="IPR007110">
    <property type="entry name" value="Ig-like_dom"/>
</dbReference>
<dbReference type="KEGG" id="csol:105363856"/>
<organism evidence="11 12">
    <name type="scientific">Ceratosolen solmsi marchali</name>
    <dbReference type="NCBI Taxonomy" id="326594"/>
    <lineage>
        <taxon>Eukaryota</taxon>
        <taxon>Metazoa</taxon>
        <taxon>Ecdysozoa</taxon>
        <taxon>Arthropoda</taxon>
        <taxon>Hexapoda</taxon>
        <taxon>Insecta</taxon>
        <taxon>Pterygota</taxon>
        <taxon>Neoptera</taxon>
        <taxon>Endopterygota</taxon>
        <taxon>Hymenoptera</taxon>
        <taxon>Apocrita</taxon>
        <taxon>Proctotrupomorpha</taxon>
        <taxon>Chalcidoidea</taxon>
        <taxon>Agaonidae</taxon>
        <taxon>Agaoninae</taxon>
        <taxon>Ceratosolen</taxon>
    </lineage>
</organism>
<keyword evidence="7" id="KW-0472">Membrane</keyword>
<dbReference type="GO" id="GO:0009653">
    <property type="term" value="P:anatomical structure morphogenesis"/>
    <property type="evidence" value="ECO:0007669"/>
    <property type="project" value="UniProtKB-ARBA"/>
</dbReference>
<dbReference type="InterPro" id="IPR036179">
    <property type="entry name" value="Ig-like_dom_sf"/>
</dbReference>
<dbReference type="Pfam" id="PF07679">
    <property type="entry name" value="I-set"/>
    <property type="match status" value="1"/>
</dbReference>
<feature type="domain" description="Ig-like" evidence="9">
    <location>
        <begin position="271"/>
        <end position="359"/>
    </location>
</feature>
<dbReference type="InterPro" id="IPR013783">
    <property type="entry name" value="Ig-like_fold"/>
</dbReference>
<dbReference type="PANTHER" id="PTHR44170">
    <property type="entry name" value="PROTEIN SIDEKICK"/>
    <property type="match status" value="1"/>
</dbReference>
<dbReference type="InterPro" id="IPR003599">
    <property type="entry name" value="Ig_sub"/>
</dbReference>
<feature type="compositionally biased region" description="Basic and acidic residues" evidence="6">
    <location>
        <begin position="1101"/>
        <end position="1110"/>
    </location>
</feature>
<keyword evidence="4" id="KW-1015">Disulfide bond</keyword>
<dbReference type="AlphaFoldDB" id="A0AAJ6YKY9"/>
<protein>
    <submittedName>
        <fullName evidence="12">Protogenin B-like</fullName>
    </submittedName>
</protein>
<dbReference type="PANTHER" id="PTHR44170:SF59">
    <property type="entry name" value="PROTOGENIN-LIKE"/>
    <property type="match status" value="1"/>
</dbReference>
<dbReference type="CDD" id="cd00063">
    <property type="entry name" value="FN3"/>
    <property type="match status" value="5"/>
</dbReference>
<dbReference type="PROSITE" id="PS50853">
    <property type="entry name" value="FN3"/>
    <property type="match status" value="4"/>
</dbReference>
<keyword evidence="2 8" id="KW-0732">Signal</keyword>
<evidence type="ECO:0000256" key="3">
    <source>
        <dbReference type="ARBA" id="ARBA00022737"/>
    </source>
</evidence>
<reference evidence="12" key="1">
    <citation type="submission" date="2025-08" db="UniProtKB">
        <authorList>
            <consortium name="RefSeq"/>
        </authorList>
    </citation>
    <scope>IDENTIFICATION</scope>
</reference>
<dbReference type="Gene3D" id="2.60.40.10">
    <property type="entry name" value="Immunoglobulins"/>
    <property type="match status" value="8"/>
</dbReference>
<dbReference type="RefSeq" id="XP_011499958.1">
    <property type="nucleotide sequence ID" value="XM_011501656.1"/>
</dbReference>
<dbReference type="SUPFAM" id="SSF48726">
    <property type="entry name" value="Immunoglobulin"/>
    <property type="match status" value="3"/>
</dbReference>
<evidence type="ECO:0000259" key="10">
    <source>
        <dbReference type="PROSITE" id="PS50853"/>
    </source>
</evidence>
<accession>A0AAJ6YKY9</accession>
<dbReference type="InterPro" id="IPR013098">
    <property type="entry name" value="Ig_I-set"/>
</dbReference>
<evidence type="ECO:0000256" key="1">
    <source>
        <dbReference type="ARBA" id="ARBA00009588"/>
    </source>
</evidence>
<dbReference type="GeneID" id="105363856"/>
<feature type="domain" description="Fibronectin type-III" evidence="10">
    <location>
        <begin position="562"/>
        <end position="661"/>
    </location>
</feature>
<feature type="transmembrane region" description="Helical" evidence="7">
    <location>
        <begin position="973"/>
        <end position="995"/>
    </location>
</feature>
<dbReference type="Proteomes" id="UP000695007">
    <property type="component" value="Unplaced"/>
</dbReference>
<dbReference type="PROSITE" id="PS50835">
    <property type="entry name" value="IG_LIKE"/>
    <property type="match status" value="3"/>
</dbReference>
<dbReference type="GO" id="GO:0030154">
    <property type="term" value="P:cell differentiation"/>
    <property type="evidence" value="ECO:0007669"/>
    <property type="project" value="UniProtKB-ARBA"/>
</dbReference>
<proteinExistence type="inferred from homology"/>